<evidence type="ECO:0000313" key="17">
    <source>
        <dbReference type="EMBL" id="VYT48838.1"/>
    </source>
</evidence>
<sequence length="886" mass="100574">MDTKLKNSHRLGILIIILALLLASAGTIGLYPYMKTKAESYHNRRSVRQVEESSNFGNLATQVMNFSYEIWHQKMQEDTGRRLTYAQTFLPGLEEKIRQQQPEDEAAVQTEDGEDGEQIMVYDSGDPYDIYYYQSMQQTIDSAGSEWESLYRQYYSSLSYGVCEQDGTYGRSNVTDPKTFFQEPLKDDQIQFTINFNSNGILKVLDIKGNRDDDITRIKESLTRFEFYDPLEVRLDENYRYSGVEFQGPKDMTVVFRCSPSQMFGYTDARYNSADQQLTIRDYRFSNGYFAIGASVLGLLTVLALALPAVKRFEIGKSALCRLSFEPLSCIGVAWLGIIGEGTIPMALIASTMDGSLKSELMRAEFLPWSADVMAVVINLAFWMVSYGMFYWGITCYRAIFSLGPWRYFKERTWLGRFLRFIKRWTLNALNVFNETDWERRSTKIIGKAIIANFVILTIISCLWFWGIGALVIYSLVLFFLLQKYWGQMQQKYNTLLKSINEIAEGNLDVEIQEDLGIFNPFKEQLSRIQEGFKKAVAQEVKSERTKSELITNVSHDLKTPLTAIITYVNLLKQENVTAEERKSYVRVLDQKSMRLKVLIEDLFEVSKASSGTVSLHQEDVDIVSLLKQVRFELSDKIAASGIEFRYNLPEEKILLYLDSQKTYRVFENLLVNITKYGMPGTRAYIQVVREDDGHVLITMRNISARELEVSPEELTERFVRGDTSRNTEGSGLGLAIARSFVEVQGGTMKLEVEDDLFRVSIRWKIEETGGAGQEPGRDPEREPVREERETAAVPGAAGEPDMSCMPNMPNMPEIPEIPEMPEMPEMPGAAGAPGKTAADVQKGNVRASAGAEADHEIDISAGTFDMEGVVWGAKEAREGKKDKEE</sequence>
<dbReference type="SMART" id="SM00387">
    <property type="entry name" value="HATPase_c"/>
    <property type="match status" value="1"/>
</dbReference>
<dbReference type="InterPro" id="IPR050398">
    <property type="entry name" value="HssS/ArlS-like"/>
</dbReference>
<evidence type="ECO:0000256" key="14">
    <source>
        <dbReference type="SAM" id="MobiDB-lite"/>
    </source>
</evidence>
<dbReference type="InterPro" id="IPR005467">
    <property type="entry name" value="His_kinase_dom"/>
</dbReference>
<feature type="transmembrane region" description="Helical" evidence="15">
    <location>
        <begin position="450"/>
        <end position="482"/>
    </location>
</feature>
<name>A0A6N2X5L6_9FIRM</name>
<evidence type="ECO:0000256" key="2">
    <source>
        <dbReference type="ARBA" id="ARBA00004651"/>
    </source>
</evidence>
<gene>
    <name evidence="17" type="primary">yycG_4</name>
    <name evidence="17" type="ORF">CBLFYP116_04381</name>
</gene>
<dbReference type="Pfam" id="PF00512">
    <property type="entry name" value="HisKA"/>
    <property type="match status" value="1"/>
</dbReference>
<dbReference type="Gene3D" id="3.30.565.10">
    <property type="entry name" value="Histidine kinase-like ATPase, C-terminal domain"/>
    <property type="match status" value="1"/>
</dbReference>
<dbReference type="CDD" id="cd00082">
    <property type="entry name" value="HisKA"/>
    <property type="match status" value="1"/>
</dbReference>
<feature type="transmembrane region" description="Helical" evidence="15">
    <location>
        <begin position="331"/>
        <end position="353"/>
    </location>
</feature>
<keyword evidence="9 17" id="KW-0418">Kinase</keyword>
<keyword evidence="11 15" id="KW-1133">Transmembrane helix</keyword>
<comment type="subcellular location">
    <subcellularLocation>
        <location evidence="2">Cell membrane</location>
        <topology evidence="2">Multi-pass membrane protein</topology>
    </subcellularLocation>
</comment>
<dbReference type="GeneID" id="23113903"/>
<evidence type="ECO:0000256" key="1">
    <source>
        <dbReference type="ARBA" id="ARBA00000085"/>
    </source>
</evidence>
<dbReference type="FunFam" id="1.10.287.130:FF:000001">
    <property type="entry name" value="Two-component sensor histidine kinase"/>
    <property type="match status" value="1"/>
</dbReference>
<dbReference type="PANTHER" id="PTHR45528">
    <property type="entry name" value="SENSOR HISTIDINE KINASE CPXA"/>
    <property type="match status" value="1"/>
</dbReference>
<evidence type="ECO:0000256" key="6">
    <source>
        <dbReference type="ARBA" id="ARBA00022679"/>
    </source>
</evidence>
<feature type="transmembrane region" description="Helical" evidence="15">
    <location>
        <begin position="288"/>
        <end position="310"/>
    </location>
</feature>
<evidence type="ECO:0000256" key="9">
    <source>
        <dbReference type="ARBA" id="ARBA00022777"/>
    </source>
</evidence>
<dbReference type="SUPFAM" id="SSF55874">
    <property type="entry name" value="ATPase domain of HSP90 chaperone/DNA topoisomerase II/histidine kinase"/>
    <property type="match status" value="1"/>
</dbReference>
<organism evidence="17">
    <name type="scientific">Enterocloster bolteae</name>
    <dbReference type="NCBI Taxonomy" id="208479"/>
    <lineage>
        <taxon>Bacteria</taxon>
        <taxon>Bacillati</taxon>
        <taxon>Bacillota</taxon>
        <taxon>Clostridia</taxon>
        <taxon>Lachnospirales</taxon>
        <taxon>Lachnospiraceae</taxon>
        <taxon>Enterocloster</taxon>
    </lineage>
</organism>
<feature type="domain" description="Histidine kinase" evidence="16">
    <location>
        <begin position="553"/>
        <end position="768"/>
    </location>
</feature>
<comment type="catalytic activity">
    <reaction evidence="1">
        <text>ATP + protein L-histidine = ADP + protein N-phospho-L-histidine.</text>
        <dbReference type="EC" id="2.7.13.3"/>
    </reaction>
</comment>
<dbReference type="RefSeq" id="WP_002575950.1">
    <property type="nucleotide sequence ID" value="NZ_CACRTF010000017.1"/>
</dbReference>
<dbReference type="PANTHER" id="PTHR45528:SF1">
    <property type="entry name" value="SENSOR HISTIDINE KINASE CPXA"/>
    <property type="match status" value="1"/>
</dbReference>
<keyword evidence="13 15" id="KW-0472">Membrane</keyword>
<feature type="compositionally biased region" description="Basic and acidic residues" evidence="14">
    <location>
        <begin position="776"/>
        <end position="791"/>
    </location>
</feature>
<evidence type="ECO:0000256" key="5">
    <source>
        <dbReference type="ARBA" id="ARBA00022553"/>
    </source>
</evidence>
<evidence type="ECO:0000259" key="16">
    <source>
        <dbReference type="PROSITE" id="PS50109"/>
    </source>
</evidence>
<feature type="transmembrane region" description="Helical" evidence="15">
    <location>
        <begin position="373"/>
        <end position="394"/>
    </location>
</feature>
<dbReference type="AlphaFoldDB" id="A0A6N2X5L6"/>
<feature type="region of interest" description="Disordered" evidence="14">
    <location>
        <begin position="769"/>
        <end position="807"/>
    </location>
</feature>
<evidence type="ECO:0000256" key="7">
    <source>
        <dbReference type="ARBA" id="ARBA00022692"/>
    </source>
</evidence>
<evidence type="ECO:0000256" key="13">
    <source>
        <dbReference type="ARBA" id="ARBA00023136"/>
    </source>
</evidence>
<dbReference type="PROSITE" id="PS50109">
    <property type="entry name" value="HIS_KIN"/>
    <property type="match status" value="1"/>
</dbReference>
<keyword evidence="7 15" id="KW-0812">Transmembrane</keyword>
<dbReference type="InterPro" id="IPR036890">
    <property type="entry name" value="HATPase_C_sf"/>
</dbReference>
<dbReference type="Gene3D" id="1.10.287.130">
    <property type="match status" value="1"/>
</dbReference>
<dbReference type="GO" id="GO:0005524">
    <property type="term" value="F:ATP binding"/>
    <property type="evidence" value="ECO:0007669"/>
    <property type="project" value="UniProtKB-KW"/>
</dbReference>
<dbReference type="InterPro" id="IPR003661">
    <property type="entry name" value="HisK_dim/P_dom"/>
</dbReference>
<keyword evidence="10" id="KW-0067">ATP-binding</keyword>
<keyword evidence="4" id="KW-1003">Cell membrane</keyword>
<keyword evidence="5" id="KW-0597">Phosphoprotein</keyword>
<accession>A0A6N2X5L6</accession>
<evidence type="ECO:0000256" key="3">
    <source>
        <dbReference type="ARBA" id="ARBA00012438"/>
    </source>
</evidence>
<evidence type="ECO:0000256" key="4">
    <source>
        <dbReference type="ARBA" id="ARBA00022475"/>
    </source>
</evidence>
<dbReference type="Pfam" id="PF02518">
    <property type="entry name" value="HATPase_c"/>
    <property type="match status" value="1"/>
</dbReference>
<dbReference type="SUPFAM" id="SSF47384">
    <property type="entry name" value="Homodimeric domain of signal transducing histidine kinase"/>
    <property type="match status" value="1"/>
</dbReference>
<reference evidence="17" key="1">
    <citation type="submission" date="2019-11" db="EMBL/GenBank/DDBJ databases">
        <authorList>
            <person name="Feng L."/>
        </authorList>
    </citation>
    <scope>NUCLEOTIDE SEQUENCE</scope>
    <source>
        <strain evidence="17">CbolteaeLFYP116</strain>
    </source>
</reference>
<protein>
    <recommendedName>
        <fullName evidence="3">histidine kinase</fullName>
        <ecNumber evidence="3">2.7.13.3</ecNumber>
    </recommendedName>
</protein>
<evidence type="ECO:0000256" key="11">
    <source>
        <dbReference type="ARBA" id="ARBA00022989"/>
    </source>
</evidence>
<dbReference type="GO" id="GO:0000155">
    <property type="term" value="F:phosphorelay sensor kinase activity"/>
    <property type="evidence" value="ECO:0007669"/>
    <property type="project" value="InterPro"/>
</dbReference>
<evidence type="ECO:0000256" key="8">
    <source>
        <dbReference type="ARBA" id="ARBA00022741"/>
    </source>
</evidence>
<evidence type="ECO:0000256" key="12">
    <source>
        <dbReference type="ARBA" id="ARBA00023012"/>
    </source>
</evidence>
<keyword evidence="8" id="KW-0547">Nucleotide-binding</keyword>
<keyword evidence="12" id="KW-0902">Two-component regulatory system</keyword>
<evidence type="ECO:0000256" key="15">
    <source>
        <dbReference type="SAM" id="Phobius"/>
    </source>
</evidence>
<dbReference type="SMART" id="SM00388">
    <property type="entry name" value="HisKA"/>
    <property type="match status" value="1"/>
</dbReference>
<keyword evidence="6 17" id="KW-0808">Transferase</keyword>
<dbReference type="InterPro" id="IPR036097">
    <property type="entry name" value="HisK_dim/P_sf"/>
</dbReference>
<feature type="region of interest" description="Disordered" evidence="14">
    <location>
        <begin position="828"/>
        <end position="853"/>
    </location>
</feature>
<dbReference type="InterPro" id="IPR003594">
    <property type="entry name" value="HATPase_dom"/>
</dbReference>
<evidence type="ECO:0000256" key="10">
    <source>
        <dbReference type="ARBA" id="ARBA00022840"/>
    </source>
</evidence>
<proteinExistence type="predicted"/>
<dbReference type="EC" id="2.7.13.3" evidence="3"/>
<dbReference type="GO" id="GO:0005886">
    <property type="term" value="C:plasma membrane"/>
    <property type="evidence" value="ECO:0007669"/>
    <property type="project" value="UniProtKB-SubCell"/>
</dbReference>
<dbReference type="EMBL" id="CACRTF010000017">
    <property type="protein sequence ID" value="VYT48838.1"/>
    <property type="molecule type" value="Genomic_DNA"/>
</dbReference>